<dbReference type="EMBL" id="JAUSTW010000009">
    <property type="protein sequence ID" value="MDQ0201337.1"/>
    <property type="molecule type" value="Genomic_DNA"/>
</dbReference>
<gene>
    <name evidence="1" type="ORF">J2S10_004543</name>
</gene>
<sequence length="94" mass="10984">MTFYSDDRDHGIDVSRKSATNKTSLINKGFYQQMNWEKLKTEQKLASQNIVVHVPLPVIYRKPNCYNFNSVCHNLILLKSLIVPYKSTKSWSVY</sequence>
<dbReference type="RefSeq" id="WP_307412547.1">
    <property type="nucleotide sequence ID" value="NZ_JAUSTW010000009.1"/>
</dbReference>
<dbReference type="Proteomes" id="UP001224122">
    <property type="component" value="Unassembled WGS sequence"/>
</dbReference>
<comment type="caution">
    <text evidence="1">The sequence shown here is derived from an EMBL/GenBank/DDBJ whole genome shotgun (WGS) entry which is preliminary data.</text>
</comment>
<keyword evidence="2" id="KW-1185">Reference proteome</keyword>
<name>A0ABT9Y0H8_9BACI</name>
<protein>
    <submittedName>
        <fullName evidence="1">Glutathione synthase/RimK-type ligase-like ATP-grasp enzyme</fullName>
    </submittedName>
</protein>
<evidence type="ECO:0000313" key="1">
    <source>
        <dbReference type="EMBL" id="MDQ0201337.1"/>
    </source>
</evidence>
<organism evidence="1 2">
    <name type="scientific">Neobacillus ginsengisoli</name>
    <dbReference type="NCBI Taxonomy" id="904295"/>
    <lineage>
        <taxon>Bacteria</taxon>
        <taxon>Bacillati</taxon>
        <taxon>Bacillota</taxon>
        <taxon>Bacilli</taxon>
        <taxon>Bacillales</taxon>
        <taxon>Bacillaceae</taxon>
        <taxon>Neobacillus</taxon>
    </lineage>
</organism>
<proteinExistence type="predicted"/>
<accession>A0ABT9Y0H8</accession>
<evidence type="ECO:0000313" key="2">
    <source>
        <dbReference type="Proteomes" id="UP001224122"/>
    </source>
</evidence>
<reference evidence="1 2" key="1">
    <citation type="submission" date="2023-07" db="EMBL/GenBank/DDBJ databases">
        <title>Genomic Encyclopedia of Type Strains, Phase IV (KMG-IV): sequencing the most valuable type-strain genomes for metagenomic binning, comparative biology and taxonomic classification.</title>
        <authorList>
            <person name="Goeker M."/>
        </authorList>
    </citation>
    <scope>NUCLEOTIDE SEQUENCE [LARGE SCALE GENOMIC DNA]</scope>
    <source>
        <strain evidence="1 2">DSM 27594</strain>
    </source>
</reference>